<dbReference type="GO" id="GO:0004070">
    <property type="term" value="F:aspartate carbamoyltransferase activity"/>
    <property type="evidence" value="ECO:0007669"/>
    <property type="project" value="UniProtKB-EC"/>
</dbReference>
<dbReference type="FunFam" id="3.40.50.1370:FF:000005">
    <property type="entry name" value="CAD protein-like isoform X1"/>
    <property type="match status" value="1"/>
</dbReference>
<dbReference type="InterPro" id="IPR036901">
    <property type="entry name" value="Asp/Orn_carbamoylTrfase_sf"/>
</dbReference>
<keyword evidence="4 8" id="KW-0808">Transferase</keyword>
<dbReference type="PROSITE" id="PS00097">
    <property type="entry name" value="CARBAMOYLTRANSFERASE"/>
    <property type="match status" value="1"/>
</dbReference>
<evidence type="ECO:0000259" key="10">
    <source>
        <dbReference type="Pfam" id="PF02729"/>
    </source>
</evidence>
<name>A0A8J5XNP2_DIALT</name>
<evidence type="ECO:0000313" key="12">
    <source>
        <dbReference type="Proteomes" id="UP000751190"/>
    </source>
</evidence>
<dbReference type="UniPathway" id="UPA00070">
    <property type="reaction ID" value="UER00116"/>
</dbReference>
<dbReference type="OrthoDB" id="1924069at2759"/>
<dbReference type="AlphaFoldDB" id="A0A8J5XNP2"/>
<protein>
    <recommendedName>
        <fullName evidence="3">aspartate carbamoyltransferase</fullName>
        <ecNumber evidence="3">2.1.3.2</ecNumber>
    </recommendedName>
</protein>
<evidence type="ECO:0000256" key="6">
    <source>
        <dbReference type="ARBA" id="ARBA00043884"/>
    </source>
</evidence>
<dbReference type="Proteomes" id="UP000751190">
    <property type="component" value="Unassembled WGS sequence"/>
</dbReference>
<sequence length="324" mass="35134">MERPKNGAHVLHGQSFVSVTQLDTDGIASLFAIADKMKAMVKRDGSCDLLKGRILANIFYEPSTRTMCSFAAAMLRLGGQVIPVNESSSSAQKGETLSDTIRCLECYADVLVLRHPIKGSAAEAAAAASKPVINAGDGTGEHPTQALLDLYTMQSELGRLEGLTITCLGDLKNGRTVHSLVQLCARYGMRVHLVSPASLRLPADVLRAAAKGANGWSLYEEHQSLDGPLRQSDVLYVTRVQKERFASADEYDAVKDAFIVSAETMQQAPANMIVLHPLPRVNEIAVEVDDDPRAVYFRQMENGMYVRMALLAALLDGDVFARLG</sequence>
<evidence type="ECO:0000256" key="3">
    <source>
        <dbReference type="ARBA" id="ARBA00013008"/>
    </source>
</evidence>
<gene>
    <name evidence="11" type="ORF">KFE25_013636</name>
</gene>
<dbReference type="EC" id="2.1.3.2" evidence="3"/>
<dbReference type="SUPFAM" id="SSF53671">
    <property type="entry name" value="Aspartate/ornithine carbamoyltransferase"/>
    <property type="match status" value="1"/>
</dbReference>
<evidence type="ECO:0000256" key="7">
    <source>
        <dbReference type="ARBA" id="ARBA00048859"/>
    </source>
</evidence>
<comment type="function">
    <text evidence="6">Catalyzes the condensation of carbamoyl phosphate and aspartate to form carbamoyl aspartate and inorganic phosphate, the committed step in the de novo pyrimidine nucleotide biosynthesis pathway.</text>
</comment>
<accession>A0A8J5XNP2</accession>
<dbReference type="NCBIfam" id="TIGR00670">
    <property type="entry name" value="asp_carb_tr"/>
    <property type="match status" value="1"/>
</dbReference>
<reference evidence="11" key="1">
    <citation type="submission" date="2021-05" db="EMBL/GenBank/DDBJ databases">
        <title>The genome of the haptophyte Pavlova lutheri (Diacronema luteri, Pavlovales) - a model for lipid biosynthesis in eukaryotic algae.</title>
        <authorList>
            <person name="Hulatt C.J."/>
            <person name="Posewitz M.C."/>
        </authorList>
    </citation>
    <scope>NUCLEOTIDE SEQUENCE</scope>
    <source>
        <strain evidence="11">NIVA-4/92</strain>
    </source>
</reference>
<evidence type="ECO:0000259" key="9">
    <source>
        <dbReference type="Pfam" id="PF00185"/>
    </source>
</evidence>
<dbReference type="FunFam" id="3.40.50.1370:FF:000002">
    <property type="entry name" value="Aspartate carbamoyltransferase 2"/>
    <property type="match status" value="1"/>
</dbReference>
<keyword evidence="12" id="KW-1185">Reference proteome</keyword>
<dbReference type="InterPro" id="IPR002082">
    <property type="entry name" value="Asp_carbamoyltransf"/>
</dbReference>
<dbReference type="InterPro" id="IPR006130">
    <property type="entry name" value="Asp/Orn_carbamoylTrfase"/>
</dbReference>
<dbReference type="EMBL" id="JAGTXO010000004">
    <property type="protein sequence ID" value="KAG8468553.1"/>
    <property type="molecule type" value="Genomic_DNA"/>
</dbReference>
<comment type="pathway">
    <text evidence="1">Pyrimidine metabolism; UMP biosynthesis via de novo pathway; (S)-dihydroorotate from bicarbonate: step 2/3.</text>
</comment>
<dbReference type="PRINTS" id="PR00100">
    <property type="entry name" value="AOTCASE"/>
</dbReference>
<dbReference type="InterPro" id="IPR006131">
    <property type="entry name" value="Asp_carbamoyltransf_Asp/Orn-bd"/>
</dbReference>
<dbReference type="GO" id="GO:0016597">
    <property type="term" value="F:amino acid binding"/>
    <property type="evidence" value="ECO:0007669"/>
    <property type="project" value="InterPro"/>
</dbReference>
<dbReference type="PANTHER" id="PTHR45753">
    <property type="entry name" value="ORNITHINE CARBAMOYLTRANSFERASE, MITOCHONDRIAL"/>
    <property type="match status" value="1"/>
</dbReference>
<evidence type="ECO:0000256" key="4">
    <source>
        <dbReference type="ARBA" id="ARBA00022679"/>
    </source>
</evidence>
<comment type="catalytic activity">
    <reaction evidence="7">
        <text>carbamoyl phosphate + L-aspartate = N-carbamoyl-L-aspartate + phosphate + H(+)</text>
        <dbReference type="Rhea" id="RHEA:20013"/>
        <dbReference type="ChEBI" id="CHEBI:15378"/>
        <dbReference type="ChEBI" id="CHEBI:29991"/>
        <dbReference type="ChEBI" id="CHEBI:32814"/>
        <dbReference type="ChEBI" id="CHEBI:43474"/>
        <dbReference type="ChEBI" id="CHEBI:58228"/>
        <dbReference type="EC" id="2.1.3.2"/>
    </reaction>
</comment>
<dbReference type="GO" id="GO:0006520">
    <property type="term" value="P:amino acid metabolic process"/>
    <property type="evidence" value="ECO:0007669"/>
    <property type="project" value="InterPro"/>
</dbReference>
<evidence type="ECO:0000256" key="2">
    <source>
        <dbReference type="ARBA" id="ARBA00008896"/>
    </source>
</evidence>
<dbReference type="PANTHER" id="PTHR45753:SF6">
    <property type="entry name" value="ASPARTATE CARBAMOYLTRANSFERASE"/>
    <property type="match status" value="1"/>
</dbReference>
<feature type="domain" description="Aspartate/ornithine carbamoyltransferase carbamoyl-P binding" evidence="10">
    <location>
        <begin position="15"/>
        <end position="154"/>
    </location>
</feature>
<keyword evidence="5" id="KW-0665">Pyrimidine biosynthesis</keyword>
<dbReference type="Pfam" id="PF02729">
    <property type="entry name" value="OTCace_N"/>
    <property type="match status" value="1"/>
</dbReference>
<proteinExistence type="inferred from homology"/>
<organism evidence="11 12">
    <name type="scientific">Diacronema lutheri</name>
    <name type="common">Unicellular marine alga</name>
    <name type="synonym">Monochrysis lutheri</name>
    <dbReference type="NCBI Taxonomy" id="2081491"/>
    <lineage>
        <taxon>Eukaryota</taxon>
        <taxon>Haptista</taxon>
        <taxon>Haptophyta</taxon>
        <taxon>Pavlovophyceae</taxon>
        <taxon>Pavlovales</taxon>
        <taxon>Pavlovaceae</taxon>
        <taxon>Diacronema</taxon>
    </lineage>
</organism>
<evidence type="ECO:0000256" key="8">
    <source>
        <dbReference type="RuleBase" id="RU003634"/>
    </source>
</evidence>
<comment type="caution">
    <text evidence="11">The sequence shown here is derived from an EMBL/GenBank/DDBJ whole genome shotgun (WGS) entry which is preliminary data.</text>
</comment>
<comment type="similarity">
    <text evidence="2">Belongs to the aspartate/ornithine carbamoyltransferase superfamily. ATCase family.</text>
</comment>
<dbReference type="NCBIfam" id="NF002032">
    <property type="entry name" value="PRK00856.1"/>
    <property type="match status" value="1"/>
</dbReference>
<dbReference type="OMA" id="VLIMHPG"/>
<dbReference type="HAMAP" id="MF_00001">
    <property type="entry name" value="Asp_carb_tr"/>
    <property type="match status" value="1"/>
</dbReference>
<dbReference type="PRINTS" id="PR00101">
    <property type="entry name" value="ATCASE"/>
</dbReference>
<evidence type="ECO:0000256" key="1">
    <source>
        <dbReference type="ARBA" id="ARBA00004852"/>
    </source>
</evidence>
<dbReference type="GO" id="GO:0006207">
    <property type="term" value="P:'de novo' pyrimidine nucleobase biosynthetic process"/>
    <property type="evidence" value="ECO:0007669"/>
    <property type="project" value="InterPro"/>
</dbReference>
<evidence type="ECO:0000256" key="5">
    <source>
        <dbReference type="ARBA" id="ARBA00022975"/>
    </source>
</evidence>
<dbReference type="Pfam" id="PF00185">
    <property type="entry name" value="OTCace"/>
    <property type="match status" value="1"/>
</dbReference>
<dbReference type="GO" id="GO:0044205">
    <property type="term" value="P:'de novo' UMP biosynthetic process"/>
    <property type="evidence" value="ECO:0007669"/>
    <property type="project" value="UniProtKB-UniPathway"/>
</dbReference>
<dbReference type="Gene3D" id="3.40.50.1370">
    <property type="entry name" value="Aspartate/ornithine carbamoyltransferase"/>
    <property type="match status" value="2"/>
</dbReference>
<feature type="domain" description="Aspartate/ornithine carbamoyltransferase Asp/Orn-binding" evidence="9">
    <location>
        <begin position="161"/>
        <end position="313"/>
    </location>
</feature>
<dbReference type="InterPro" id="IPR006132">
    <property type="entry name" value="Asp/Orn_carbamoyltranf_P-bd"/>
</dbReference>
<evidence type="ECO:0000313" key="11">
    <source>
        <dbReference type="EMBL" id="KAG8468553.1"/>
    </source>
</evidence>